<protein>
    <submittedName>
        <fullName evidence="2">Uncharacterized protein</fullName>
    </submittedName>
</protein>
<evidence type="ECO:0000313" key="2">
    <source>
        <dbReference type="EMBL" id="KAK5954313.1"/>
    </source>
</evidence>
<feature type="compositionally biased region" description="Polar residues" evidence="1">
    <location>
        <begin position="47"/>
        <end position="56"/>
    </location>
</feature>
<dbReference type="AlphaFoldDB" id="A0AAN8EZS7"/>
<name>A0AAN8EZS7_9EURO</name>
<reference evidence="2 3" key="1">
    <citation type="submission" date="2022-12" db="EMBL/GenBank/DDBJ databases">
        <title>Genomic features and morphological characterization of a novel Knufia sp. strain isolated from spacecraft assembly facility.</title>
        <authorList>
            <person name="Teixeira M."/>
            <person name="Chander A.M."/>
            <person name="Stajich J.E."/>
            <person name="Venkateswaran K."/>
        </authorList>
    </citation>
    <scope>NUCLEOTIDE SEQUENCE [LARGE SCALE GENOMIC DNA]</scope>
    <source>
        <strain evidence="2 3">FJI-L2-BK-P2</strain>
    </source>
</reference>
<organism evidence="2 3">
    <name type="scientific">Knufia fluminis</name>
    <dbReference type="NCBI Taxonomy" id="191047"/>
    <lineage>
        <taxon>Eukaryota</taxon>
        <taxon>Fungi</taxon>
        <taxon>Dikarya</taxon>
        <taxon>Ascomycota</taxon>
        <taxon>Pezizomycotina</taxon>
        <taxon>Eurotiomycetes</taxon>
        <taxon>Chaetothyriomycetidae</taxon>
        <taxon>Chaetothyriales</taxon>
        <taxon>Trichomeriaceae</taxon>
        <taxon>Knufia</taxon>
    </lineage>
</organism>
<proteinExistence type="predicted"/>
<evidence type="ECO:0000313" key="3">
    <source>
        <dbReference type="Proteomes" id="UP001316803"/>
    </source>
</evidence>
<comment type="caution">
    <text evidence="2">The sequence shown here is derived from an EMBL/GenBank/DDBJ whole genome shotgun (WGS) entry which is preliminary data.</text>
</comment>
<feature type="region of interest" description="Disordered" evidence="1">
    <location>
        <begin position="31"/>
        <end position="69"/>
    </location>
</feature>
<dbReference type="EMBL" id="JAKLMC020000009">
    <property type="protein sequence ID" value="KAK5954313.1"/>
    <property type="molecule type" value="Genomic_DNA"/>
</dbReference>
<sequence length="487" mass="55151">MATPQDLFYPPELVRLLFQYLQDQAPAKPYLESSPAATPQVRPENTPDINWTTTPFTRPDTSHGLGPAEEFKSRDSTFTNCLRVSRAWYGIGKTILWQDVVLVVQNVGAFLKALSPSNVALIQSITTQGCNDHTVGYQTAITHIKDSMFKMCKLRALSVDEEEILIDTYQGVVESPDGAYSWLEKIPPSVENFELRGIGVISDSLNATDKSCTFLAKVLPQLRRLRLGGIRICPNIFHLLEACKILQEIIIDLGLRGSEENCTGRPYHGHQYHEHEVPAFVEAARSASERGCFPRIEHSVICGERAADDESEAATAITDCRYTIDMLRNTTTVYPKGTFMELDSAGRFVPVYNKSWMLYQDPSSQEEFDIMDEAFGVHNSQLSEGRTWNESLNLVRLPSALTQSRHYTWAEPENVTCLKRRAERSRVAAGLRSRLWYWENRVGRKLLHVKTIPGTILPDFPQRERLREELEMDPESPLAKELAELPF</sequence>
<dbReference type="Proteomes" id="UP001316803">
    <property type="component" value="Unassembled WGS sequence"/>
</dbReference>
<evidence type="ECO:0000256" key="1">
    <source>
        <dbReference type="SAM" id="MobiDB-lite"/>
    </source>
</evidence>
<keyword evidence="3" id="KW-1185">Reference proteome</keyword>
<gene>
    <name evidence="2" type="ORF">OHC33_004886</name>
</gene>
<accession>A0AAN8EZS7</accession>